<dbReference type="AlphaFoldDB" id="A0A5B9W8V4"/>
<evidence type="ECO:0000256" key="1">
    <source>
        <dbReference type="SAM" id="Phobius"/>
    </source>
</evidence>
<feature type="transmembrane region" description="Helical" evidence="1">
    <location>
        <begin position="51"/>
        <end position="72"/>
    </location>
</feature>
<protein>
    <submittedName>
        <fullName evidence="2">Uncharacterized protein</fullName>
    </submittedName>
</protein>
<evidence type="ECO:0000313" key="3">
    <source>
        <dbReference type="Proteomes" id="UP000324233"/>
    </source>
</evidence>
<keyword evidence="1" id="KW-1133">Transmembrane helix</keyword>
<keyword evidence="1" id="KW-0812">Transmembrane</keyword>
<gene>
    <name evidence="2" type="ORF">OJF2_51930</name>
</gene>
<dbReference type="Proteomes" id="UP000324233">
    <property type="component" value="Chromosome"/>
</dbReference>
<dbReference type="KEGG" id="agv:OJF2_51930"/>
<sequence length="203" mass="22790">MDDYYTDPEEISQQQVTIPIVTDGIPRSGPGPRLARCVYFSITADEPNRPWFLGLPNVTIPFLMLGLQGIIFRSPLRQSGLFVTPDDWNELVTIIEQQDGFSVEFEYFWVPVSLLDRARGQYPPGDESPNGLAVRGEVFRLGHKLFLEAWRAARDGTDFVNYANRVLDYFDGDRLAAGLTYSPEETRSIQAWAIAQVAGSIIG</sequence>
<name>A0A5B9W8V4_9BACT</name>
<organism evidence="2 3">
    <name type="scientific">Aquisphaera giovannonii</name>
    <dbReference type="NCBI Taxonomy" id="406548"/>
    <lineage>
        <taxon>Bacteria</taxon>
        <taxon>Pseudomonadati</taxon>
        <taxon>Planctomycetota</taxon>
        <taxon>Planctomycetia</taxon>
        <taxon>Isosphaerales</taxon>
        <taxon>Isosphaeraceae</taxon>
        <taxon>Aquisphaera</taxon>
    </lineage>
</organism>
<reference evidence="2 3" key="1">
    <citation type="submission" date="2019-08" db="EMBL/GenBank/DDBJ databases">
        <title>Deep-cultivation of Planctomycetes and their phenomic and genomic characterization uncovers novel biology.</title>
        <authorList>
            <person name="Wiegand S."/>
            <person name="Jogler M."/>
            <person name="Boedeker C."/>
            <person name="Pinto D."/>
            <person name="Vollmers J."/>
            <person name="Rivas-Marin E."/>
            <person name="Kohn T."/>
            <person name="Peeters S.H."/>
            <person name="Heuer A."/>
            <person name="Rast P."/>
            <person name="Oberbeckmann S."/>
            <person name="Bunk B."/>
            <person name="Jeske O."/>
            <person name="Meyerdierks A."/>
            <person name="Storesund J.E."/>
            <person name="Kallscheuer N."/>
            <person name="Luecker S."/>
            <person name="Lage O.M."/>
            <person name="Pohl T."/>
            <person name="Merkel B.J."/>
            <person name="Hornburger P."/>
            <person name="Mueller R.-W."/>
            <person name="Bruemmer F."/>
            <person name="Labrenz M."/>
            <person name="Spormann A.M."/>
            <person name="Op den Camp H."/>
            <person name="Overmann J."/>
            <person name="Amann R."/>
            <person name="Jetten M.S.M."/>
            <person name="Mascher T."/>
            <person name="Medema M.H."/>
            <person name="Devos D.P."/>
            <person name="Kaster A.-K."/>
            <person name="Ovreas L."/>
            <person name="Rohde M."/>
            <person name="Galperin M.Y."/>
            <person name="Jogler C."/>
        </authorList>
    </citation>
    <scope>NUCLEOTIDE SEQUENCE [LARGE SCALE GENOMIC DNA]</scope>
    <source>
        <strain evidence="2 3">OJF2</strain>
    </source>
</reference>
<accession>A0A5B9W8V4</accession>
<keyword evidence="1" id="KW-0472">Membrane</keyword>
<dbReference type="EMBL" id="CP042997">
    <property type="protein sequence ID" value="QEH36609.1"/>
    <property type="molecule type" value="Genomic_DNA"/>
</dbReference>
<dbReference type="OrthoDB" id="9778326at2"/>
<proteinExistence type="predicted"/>
<evidence type="ECO:0000313" key="2">
    <source>
        <dbReference type="EMBL" id="QEH36609.1"/>
    </source>
</evidence>
<dbReference type="RefSeq" id="WP_148596275.1">
    <property type="nucleotide sequence ID" value="NZ_CP042997.1"/>
</dbReference>
<keyword evidence="3" id="KW-1185">Reference proteome</keyword>